<gene>
    <name evidence="1" type="ORF">kustd1910</name>
</gene>
<dbReference type="AlphaFoldDB" id="Q1PZZ9"/>
<reference evidence="1" key="1">
    <citation type="journal article" date="2006" name="Nature">
        <title>Deciphering the evolution and metabolism of an anammox bacterium from a community genome.</title>
        <authorList>
            <person name="Strous M."/>
            <person name="Pelletier E."/>
            <person name="Mangenot S."/>
            <person name="Rattei T."/>
            <person name="Lehner A."/>
            <person name="Taylor M.W."/>
            <person name="Horn M."/>
            <person name="Daims H."/>
            <person name="Bartol-Mavel D."/>
            <person name="Wincker P."/>
            <person name="Barbe V."/>
            <person name="Fonknechten N."/>
            <person name="Vallenet D."/>
            <person name="Segurens B."/>
            <person name="Schenowitz-Truong C."/>
            <person name="Medigue C."/>
            <person name="Collingro A."/>
            <person name="Snel B."/>
            <person name="Dutilh B.E."/>
            <person name="OpDenCamp H.J.M."/>
            <person name="vanDerDrift C."/>
            <person name="Cirpus I."/>
            <person name="vanDePas-Schoonen K.T."/>
            <person name="Harhangi H.R."/>
            <person name="vanNiftrik L."/>
            <person name="Schmid M."/>
            <person name="Keltjens J."/>
            <person name="vanDeVossenberg J."/>
            <person name="Kartal B."/>
            <person name="Meier H."/>
            <person name="Frishman D."/>
            <person name="Huynen M.A."/>
            <person name="Mewes H."/>
            <person name="Weissenbach J."/>
            <person name="Jetten M.S.M."/>
            <person name="Wagner M."/>
            <person name="LePaslier D."/>
        </authorList>
    </citation>
    <scope>NUCLEOTIDE SEQUENCE</scope>
</reference>
<organism evidence="1">
    <name type="scientific">Kuenenia stuttgartiensis</name>
    <dbReference type="NCBI Taxonomy" id="174633"/>
    <lineage>
        <taxon>Bacteria</taxon>
        <taxon>Pseudomonadati</taxon>
        <taxon>Planctomycetota</taxon>
        <taxon>Candidatus Brocadiia</taxon>
        <taxon>Candidatus Brocadiales</taxon>
        <taxon>Candidatus Brocadiaceae</taxon>
        <taxon>Candidatus Kuenenia</taxon>
    </lineage>
</organism>
<sequence length="48" mass="5399">MRRARAIYRDSYCQIIAVSPNIGGVDKRKGRLRAKFSDKGIVCPPCMT</sequence>
<proteinExistence type="predicted"/>
<reference evidence="1" key="2">
    <citation type="submission" date="2006-01" db="EMBL/GenBank/DDBJ databases">
        <authorList>
            <person name="Genoscope"/>
        </authorList>
    </citation>
    <scope>NUCLEOTIDE SEQUENCE</scope>
</reference>
<name>Q1PZZ9_KUEST</name>
<dbReference type="EMBL" id="CT573072">
    <property type="protein sequence ID" value="CAJ72655.1"/>
    <property type="molecule type" value="Genomic_DNA"/>
</dbReference>
<protein>
    <submittedName>
        <fullName evidence="1">Uncharacterized protein</fullName>
    </submittedName>
</protein>
<accession>Q1PZZ9</accession>
<evidence type="ECO:0000313" key="1">
    <source>
        <dbReference type="EMBL" id="CAJ72655.1"/>
    </source>
</evidence>